<keyword evidence="5" id="KW-1003">Cell membrane</keyword>
<evidence type="ECO:0000256" key="1">
    <source>
        <dbReference type="ARBA" id="ARBA00004651"/>
    </source>
</evidence>
<feature type="compositionally biased region" description="Basic residues" evidence="17">
    <location>
        <begin position="330"/>
        <end position="346"/>
    </location>
</feature>
<protein>
    <recommendedName>
        <fullName evidence="3">Membrane protein insertase YidC</fullName>
    </recommendedName>
    <alternativeName>
        <fullName evidence="15">Foldase YidC</fullName>
    </alternativeName>
    <alternativeName>
        <fullName evidence="14">Membrane integrase YidC</fullName>
    </alternativeName>
    <alternativeName>
        <fullName evidence="13">Membrane protein YidC</fullName>
    </alternativeName>
</protein>
<evidence type="ECO:0000256" key="13">
    <source>
        <dbReference type="ARBA" id="ARBA00031538"/>
    </source>
</evidence>
<comment type="subunit">
    <text evidence="12">Interacts with the Sec translocase complex via SecD. Specifically interacts with transmembrane segments of nascent integral membrane proteins during membrane integration.</text>
</comment>
<gene>
    <name evidence="20" type="primary">yidC</name>
    <name evidence="20" type="ORF">M6B22_11910</name>
</gene>
<comment type="function">
    <text evidence="11">Required for the insertion and/or proper folding and/or complex formation of integral membrane proteins into the membrane. Involved in integration of membrane proteins that insert both dependently and independently of the Sec translocase complex, as well as at least some lipoproteins. Aids folding of multispanning membrane proteins.</text>
</comment>
<evidence type="ECO:0000256" key="16">
    <source>
        <dbReference type="RuleBase" id="RU003945"/>
    </source>
</evidence>
<evidence type="ECO:0000256" key="2">
    <source>
        <dbReference type="ARBA" id="ARBA00010527"/>
    </source>
</evidence>
<dbReference type="Proteomes" id="UP001164693">
    <property type="component" value="Chromosome"/>
</dbReference>
<evidence type="ECO:0000313" key="21">
    <source>
        <dbReference type="Proteomes" id="UP001164693"/>
    </source>
</evidence>
<evidence type="ECO:0000313" key="20">
    <source>
        <dbReference type="EMBL" id="WAX55257.1"/>
    </source>
</evidence>
<evidence type="ECO:0000256" key="17">
    <source>
        <dbReference type="SAM" id="MobiDB-lite"/>
    </source>
</evidence>
<dbReference type="EMBL" id="CP097463">
    <property type="protein sequence ID" value="WAX55257.1"/>
    <property type="molecule type" value="Genomic_DNA"/>
</dbReference>
<dbReference type="PANTHER" id="PTHR12428:SF65">
    <property type="entry name" value="CYTOCHROME C OXIDASE ASSEMBLY PROTEIN COX18, MITOCHONDRIAL"/>
    <property type="match status" value="1"/>
</dbReference>
<feature type="transmembrane region" description="Helical" evidence="18">
    <location>
        <begin position="33"/>
        <end position="53"/>
    </location>
</feature>
<keyword evidence="21" id="KW-1185">Reference proteome</keyword>
<evidence type="ECO:0000256" key="11">
    <source>
        <dbReference type="ARBA" id="ARBA00025034"/>
    </source>
</evidence>
<dbReference type="Pfam" id="PF02096">
    <property type="entry name" value="60KD_IMP"/>
    <property type="match status" value="1"/>
</dbReference>
<feature type="transmembrane region" description="Helical" evidence="18">
    <location>
        <begin position="182"/>
        <end position="205"/>
    </location>
</feature>
<dbReference type="CDD" id="cd20070">
    <property type="entry name" value="5TM_YidC_Alb3"/>
    <property type="match status" value="1"/>
</dbReference>
<accession>A0ABY7JRS3</accession>
<evidence type="ECO:0000256" key="15">
    <source>
        <dbReference type="ARBA" id="ARBA00033342"/>
    </source>
</evidence>
<evidence type="ECO:0000256" key="5">
    <source>
        <dbReference type="ARBA" id="ARBA00022475"/>
    </source>
</evidence>
<dbReference type="RefSeq" id="WP_269441761.1">
    <property type="nucleotide sequence ID" value="NZ_CP097463.1"/>
</dbReference>
<feature type="compositionally biased region" description="Low complexity" evidence="17">
    <location>
        <begin position="311"/>
        <end position="322"/>
    </location>
</feature>
<dbReference type="InterPro" id="IPR001708">
    <property type="entry name" value="YidC/ALB3/OXA1/COX18"/>
</dbReference>
<keyword evidence="6 16" id="KW-0812">Transmembrane</keyword>
<comment type="similarity">
    <text evidence="2">Belongs to the OXA1/ALB3/YidC family. Type 1 subfamily.</text>
</comment>
<evidence type="ECO:0000256" key="18">
    <source>
        <dbReference type="SAM" id="Phobius"/>
    </source>
</evidence>
<keyword evidence="8 18" id="KW-1133">Transmembrane helix</keyword>
<evidence type="ECO:0000256" key="7">
    <source>
        <dbReference type="ARBA" id="ARBA00022927"/>
    </source>
</evidence>
<keyword evidence="4" id="KW-0813">Transport</keyword>
<organism evidence="20 21">
    <name type="scientific">Jatrophihabitans cynanchi</name>
    <dbReference type="NCBI Taxonomy" id="2944128"/>
    <lineage>
        <taxon>Bacteria</taxon>
        <taxon>Bacillati</taxon>
        <taxon>Actinomycetota</taxon>
        <taxon>Actinomycetes</taxon>
        <taxon>Jatrophihabitantales</taxon>
        <taxon>Jatrophihabitantaceae</taxon>
        <taxon>Jatrophihabitans</taxon>
    </lineage>
</organism>
<keyword evidence="10" id="KW-0143">Chaperone</keyword>
<keyword evidence="9 18" id="KW-0472">Membrane</keyword>
<evidence type="ECO:0000256" key="3">
    <source>
        <dbReference type="ARBA" id="ARBA00015325"/>
    </source>
</evidence>
<keyword evidence="7" id="KW-0653">Protein transport</keyword>
<evidence type="ECO:0000259" key="19">
    <source>
        <dbReference type="Pfam" id="PF02096"/>
    </source>
</evidence>
<dbReference type="PANTHER" id="PTHR12428">
    <property type="entry name" value="OXA1"/>
    <property type="match status" value="1"/>
</dbReference>
<name>A0ABY7JRS3_9ACTN</name>
<dbReference type="NCBIfam" id="TIGR03592">
    <property type="entry name" value="yidC_oxa1_cterm"/>
    <property type="match status" value="1"/>
</dbReference>
<evidence type="ECO:0000256" key="9">
    <source>
        <dbReference type="ARBA" id="ARBA00023136"/>
    </source>
</evidence>
<evidence type="ECO:0000256" key="10">
    <source>
        <dbReference type="ARBA" id="ARBA00023186"/>
    </source>
</evidence>
<evidence type="ECO:0000256" key="4">
    <source>
        <dbReference type="ARBA" id="ARBA00022448"/>
    </source>
</evidence>
<evidence type="ECO:0000256" key="8">
    <source>
        <dbReference type="ARBA" id="ARBA00022989"/>
    </source>
</evidence>
<evidence type="ECO:0000256" key="12">
    <source>
        <dbReference type="ARBA" id="ARBA00026028"/>
    </source>
</evidence>
<reference evidence="20" key="1">
    <citation type="submission" date="2022-05" db="EMBL/GenBank/DDBJ databases">
        <title>Jatrophihabitans sp. SB3-54 whole genome sequence.</title>
        <authorList>
            <person name="Suh M.K."/>
            <person name="Eom M.K."/>
            <person name="Kim J.S."/>
            <person name="Kim H.S."/>
            <person name="Do H.E."/>
            <person name="Shin Y.K."/>
            <person name="Lee J.-S."/>
        </authorList>
    </citation>
    <scope>NUCLEOTIDE SEQUENCE</scope>
    <source>
        <strain evidence="20">SB3-54</strain>
    </source>
</reference>
<feature type="domain" description="Membrane insertase YidC/Oxa/ALB C-terminal" evidence="19">
    <location>
        <begin position="33"/>
        <end position="263"/>
    </location>
</feature>
<dbReference type="InterPro" id="IPR047196">
    <property type="entry name" value="YidC_ALB_C"/>
</dbReference>
<evidence type="ECO:0000256" key="14">
    <source>
        <dbReference type="ARBA" id="ARBA00033245"/>
    </source>
</evidence>
<dbReference type="InterPro" id="IPR028055">
    <property type="entry name" value="YidC/Oxa/ALB_C"/>
</dbReference>
<feature type="region of interest" description="Disordered" evidence="17">
    <location>
        <begin position="277"/>
        <end position="346"/>
    </location>
</feature>
<evidence type="ECO:0000256" key="6">
    <source>
        <dbReference type="ARBA" id="ARBA00022692"/>
    </source>
</evidence>
<comment type="subcellular location">
    <subcellularLocation>
        <location evidence="1">Cell membrane</location>
        <topology evidence="1">Multi-pass membrane protein</topology>
    </subcellularLocation>
    <subcellularLocation>
        <location evidence="16">Membrane</location>
        <topology evidence="16">Multi-pass membrane protein</topology>
    </subcellularLocation>
</comment>
<sequence>MLNFLYTPVSWVLLQWHHLFNAVGLDKNGGLNWTLSIVFLVITARLLLFRLFIKQVKYQRHMQTMQPEIQKLRKKYKDDRAEMQRQMMALQQEQGFNPLSGCLPMFLQFPIFIALYHVLRHLSNSVLLCHQPSYDGKLLTLYTFTRNETCGAAQAKLFGAPLAGRLTDTADQVNVLGGERGVMIGVILVLVLISAGATFTTQLLVRAGNPTQAEGTAATVQKLMLYLIPLGTLGSGLFFPLGVLLYWFTSNTWTMAQQLYINKYHPHEGLTAAPAGELGKTLAPKPGQRPQRARPGTTSLTKEPVEPSEDAPATPARNAPRPGQRPQRQANKRPPAKRPTQAKKRR</sequence>
<proteinExistence type="inferred from homology"/>
<feature type="transmembrane region" description="Helical" evidence="18">
    <location>
        <begin position="225"/>
        <end position="248"/>
    </location>
</feature>